<comment type="caution">
    <text evidence="2">The sequence shown here is derived from an EMBL/GenBank/DDBJ whole genome shotgun (WGS) entry which is preliminary data.</text>
</comment>
<evidence type="ECO:0000313" key="2">
    <source>
        <dbReference type="EMBL" id="KZL73614.1"/>
    </source>
</evidence>
<evidence type="ECO:0000256" key="1">
    <source>
        <dbReference type="SAM" id="MobiDB-lite"/>
    </source>
</evidence>
<name>A0A166UNQ1_9PEZI</name>
<reference evidence="2 3" key="1">
    <citation type="submission" date="2015-06" db="EMBL/GenBank/DDBJ databases">
        <title>Survival trade-offs in plant roots during colonization by closely related pathogenic and mutualistic fungi.</title>
        <authorList>
            <person name="Hacquard S."/>
            <person name="Kracher B."/>
            <person name="Hiruma K."/>
            <person name="Weinman A."/>
            <person name="Muench P."/>
            <person name="Garrido Oter R."/>
            <person name="Ver Loren van Themaat E."/>
            <person name="Dallerey J.-F."/>
            <person name="Damm U."/>
            <person name="Henrissat B."/>
            <person name="Lespinet O."/>
            <person name="Thon M."/>
            <person name="Kemen E."/>
            <person name="McHardy A.C."/>
            <person name="Schulze-Lefert P."/>
            <person name="O'Connell R.J."/>
        </authorList>
    </citation>
    <scope>NUCLEOTIDE SEQUENCE [LARGE SCALE GENOMIC DNA]</scope>
    <source>
        <strain evidence="2 3">0861</strain>
    </source>
</reference>
<feature type="non-terminal residue" evidence="2">
    <location>
        <position position="143"/>
    </location>
</feature>
<protein>
    <submittedName>
        <fullName evidence="2">Uncharacterized protein</fullName>
    </submittedName>
</protein>
<dbReference type="AlphaFoldDB" id="A0A166UNQ1"/>
<feature type="region of interest" description="Disordered" evidence="1">
    <location>
        <begin position="1"/>
        <end position="21"/>
    </location>
</feature>
<proteinExistence type="predicted"/>
<keyword evidence="3" id="KW-1185">Reference proteome</keyword>
<sequence length="143" mass="15355">LNDFSRGFAKRGSRQSSGQTEGGKLTAVKYNTLDTGLLAQLMNDWPRLIEGLGGKVDRRCDGTALKVVPAHVNEQEIAGSVLPSRSLSLKQPHHLVSLDIRRLGLGSGKGRPPWRGFSRCCGLSHCVLATNTALALSLRCSCS</sequence>
<dbReference type="EMBL" id="LFIV01000042">
    <property type="protein sequence ID" value="KZL73614.1"/>
    <property type="molecule type" value="Genomic_DNA"/>
</dbReference>
<organism evidence="2 3">
    <name type="scientific">Colletotrichum tofieldiae</name>
    <dbReference type="NCBI Taxonomy" id="708197"/>
    <lineage>
        <taxon>Eukaryota</taxon>
        <taxon>Fungi</taxon>
        <taxon>Dikarya</taxon>
        <taxon>Ascomycota</taxon>
        <taxon>Pezizomycotina</taxon>
        <taxon>Sordariomycetes</taxon>
        <taxon>Hypocreomycetidae</taxon>
        <taxon>Glomerellales</taxon>
        <taxon>Glomerellaceae</taxon>
        <taxon>Colletotrichum</taxon>
        <taxon>Colletotrichum spaethianum species complex</taxon>
    </lineage>
</organism>
<evidence type="ECO:0000313" key="3">
    <source>
        <dbReference type="Proteomes" id="UP000076552"/>
    </source>
</evidence>
<dbReference type="Proteomes" id="UP000076552">
    <property type="component" value="Unassembled WGS sequence"/>
</dbReference>
<feature type="non-terminal residue" evidence="2">
    <location>
        <position position="1"/>
    </location>
</feature>
<accession>A0A166UNQ1</accession>
<gene>
    <name evidence="2" type="ORF">CT0861_02914</name>
</gene>